<comment type="cofactor">
    <cofactor evidence="7">
        <name>Zn(2+)</name>
        <dbReference type="ChEBI" id="CHEBI:29105"/>
    </cofactor>
    <text evidence="7">Binds 2 Zn(2+) ions per subunit.</text>
</comment>
<dbReference type="CDD" id="cd04278">
    <property type="entry name" value="ZnMc_MMP"/>
    <property type="match status" value="1"/>
</dbReference>
<dbReference type="InterPro" id="IPR001818">
    <property type="entry name" value="Pept_M10_metallopeptidase"/>
</dbReference>
<feature type="compositionally biased region" description="Basic and acidic residues" evidence="8">
    <location>
        <begin position="244"/>
        <end position="254"/>
    </location>
</feature>
<feature type="chain" id="PRO_5002095054" evidence="9">
    <location>
        <begin position="24"/>
        <end position="254"/>
    </location>
</feature>
<feature type="binding site" evidence="7">
    <location>
        <position position="162"/>
    </location>
    <ligand>
        <name>Ca(2+)</name>
        <dbReference type="ChEBI" id="CHEBI:29108"/>
        <label>3</label>
    </ligand>
</feature>
<feature type="binding site" evidence="7">
    <location>
        <position position="137"/>
    </location>
    <ligand>
        <name>Zn(2+)</name>
        <dbReference type="ChEBI" id="CHEBI:29105"/>
        <label>1</label>
    </ligand>
</feature>
<keyword evidence="7" id="KW-0106">Calcium</keyword>
<evidence type="ECO:0000256" key="1">
    <source>
        <dbReference type="ARBA" id="ARBA00010370"/>
    </source>
</evidence>
<dbReference type="EMBL" id="JPKZ01004121">
    <property type="protein sequence ID" value="KHN71997.1"/>
    <property type="molecule type" value="Genomic_DNA"/>
</dbReference>
<evidence type="ECO:0000256" key="7">
    <source>
        <dbReference type="PIRSR" id="PIRSR621190-2"/>
    </source>
</evidence>
<feature type="binding site" evidence="7">
    <location>
        <position position="165"/>
    </location>
    <ligand>
        <name>Ca(2+)</name>
        <dbReference type="ChEBI" id="CHEBI:29108"/>
        <label>1</label>
    </ligand>
</feature>
<comment type="similarity">
    <text evidence="1">Belongs to the peptidase M10A family.</text>
</comment>
<evidence type="ECO:0000256" key="3">
    <source>
        <dbReference type="ARBA" id="ARBA00022723"/>
    </source>
</evidence>
<keyword evidence="5 7" id="KW-0862">Zinc</keyword>
<dbReference type="PRINTS" id="PR00138">
    <property type="entry name" value="MATRIXIN"/>
</dbReference>
<dbReference type="InterPro" id="IPR024079">
    <property type="entry name" value="MetalloPept_cat_dom_sf"/>
</dbReference>
<evidence type="ECO:0000313" key="12">
    <source>
        <dbReference type="Proteomes" id="UP000031036"/>
    </source>
</evidence>
<feature type="binding site" evidence="7">
    <location>
        <position position="183"/>
    </location>
    <ligand>
        <name>Zn(2+)</name>
        <dbReference type="ChEBI" id="CHEBI:29105"/>
        <label>2</label>
        <note>catalytic</note>
    </ligand>
</feature>
<dbReference type="PANTHER" id="PTHR10201">
    <property type="entry name" value="MATRIX METALLOPROTEINASE"/>
    <property type="match status" value="1"/>
</dbReference>
<reference evidence="11 12" key="1">
    <citation type="submission" date="2014-11" db="EMBL/GenBank/DDBJ databases">
        <title>Genetic blueprint of the zoonotic pathogen Toxocara canis.</title>
        <authorList>
            <person name="Zhu X.-Q."/>
            <person name="Korhonen P.K."/>
            <person name="Cai H."/>
            <person name="Young N.D."/>
            <person name="Nejsum P."/>
            <person name="von Samson-Himmelstjerna G."/>
            <person name="Boag P.R."/>
            <person name="Tan P."/>
            <person name="Li Q."/>
            <person name="Min J."/>
            <person name="Yang Y."/>
            <person name="Wang X."/>
            <person name="Fang X."/>
            <person name="Hall R.S."/>
            <person name="Hofmann A."/>
            <person name="Sternberg P.W."/>
            <person name="Jex A.R."/>
            <person name="Gasser R.B."/>
        </authorList>
    </citation>
    <scope>NUCLEOTIDE SEQUENCE [LARGE SCALE GENOMIC DNA]</scope>
    <source>
        <strain evidence="11">PN_DK_2014</strain>
    </source>
</reference>
<dbReference type="STRING" id="6265.A0A0B2US76"/>
<evidence type="ECO:0000256" key="2">
    <source>
        <dbReference type="ARBA" id="ARBA00022670"/>
    </source>
</evidence>
<dbReference type="GO" id="GO:0006508">
    <property type="term" value="P:proteolysis"/>
    <property type="evidence" value="ECO:0007669"/>
    <property type="project" value="UniProtKB-KW"/>
</dbReference>
<accession>A0A0B2US76</accession>
<dbReference type="GO" id="GO:0030198">
    <property type="term" value="P:extracellular matrix organization"/>
    <property type="evidence" value="ECO:0007669"/>
    <property type="project" value="TreeGrafter"/>
</dbReference>
<keyword evidence="3 7" id="KW-0479">Metal-binding</keyword>
<dbReference type="Proteomes" id="UP000031036">
    <property type="component" value="Unassembled WGS sequence"/>
</dbReference>
<feature type="binding site" evidence="7">
    <location>
        <position position="135"/>
    </location>
    <ligand>
        <name>Zn(2+)</name>
        <dbReference type="ChEBI" id="CHEBI:29105"/>
        <label>1</label>
    </ligand>
</feature>
<dbReference type="GO" id="GO:0031012">
    <property type="term" value="C:extracellular matrix"/>
    <property type="evidence" value="ECO:0007669"/>
    <property type="project" value="InterPro"/>
</dbReference>
<dbReference type="PANTHER" id="PTHR10201:SF295">
    <property type="entry name" value="PEPTIDASE METALLOPEPTIDASE DOMAIN-CONTAINING PROTEIN"/>
    <property type="match status" value="1"/>
</dbReference>
<dbReference type="GO" id="GO:0004222">
    <property type="term" value="F:metalloendopeptidase activity"/>
    <property type="evidence" value="ECO:0007669"/>
    <property type="project" value="InterPro"/>
</dbReference>
<dbReference type="Pfam" id="PF00413">
    <property type="entry name" value="Peptidase_M10"/>
    <property type="match status" value="1"/>
</dbReference>
<evidence type="ECO:0000259" key="10">
    <source>
        <dbReference type="SMART" id="SM00235"/>
    </source>
</evidence>
<evidence type="ECO:0000256" key="8">
    <source>
        <dbReference type="SAM" id="MobiDB-lite"/>
    </source>
</evidence>
<comment type="caution">
    <text evidence="11">The sequence shown here is derived from an EMBL/GenBank/DDBJ whole genome shotgun (WGS) entry which is preliminary data.</text>
</comment>
<evidence type="ECO:0000256" key="4">
    <source>
        <dbReference type="ARBA" id="ARBA00022801"/>
    </source>
</evidence>
<dbReference type="GO" id="GO:0030574">
    <property type="term" value="P:collagen catabolic process"/>
    <property type="evidence" value="ECO:0007669"/>
    <property type="project" value="TreeGrafter"/>
</dbReference>
<keyword evidence="9" id="KW-0732">Signal</keyword>
<proteinExistence type="inferred from homology"/>
<dbReference type="AlphaFoldDB" id="A0A0B2US76"/>
<keyword evidence="2" id="KW-0645">Protease</keyword>
<feature type="binding site" evidence="7">
    <location>
        <position position="160"/>
    </location>
    <ligand>
        <name>Zn(2+)</name>
        <dbReference type="ChEBI" id="CHEBI:29105"/>
        <label>1</label>
    </ligand>
</feature>
<sequence length="254" mass="28970">MLPTFRLLICSFVFLELSHVGTSGTVSLEDNVDRSYRGAKICNRNEYEGHIIRRRYVVDGRRWFSDGTLSWSFRDRFQLVKKELQYRAVKEIIRRTLDVWSDSSQGAILFEDVSPNDRAAPRRGQLDIQFAKFDHGDKEAFDGRGGIVAHSAYPPEGIVHFDASEHWSTDGKTGLDLRFVALHEIGHALGLRHSRDPNAVMHPYYREQLKNGFRLSEDDIRGIRALYPLLQSSSSESTAIDESSSERHVEKTGS</sequence>
<dbReference type="SUPFAM" id="SSF55486">
    <property type="entry name" value="Metalloproteases ('zincins'), catalytic domain"/>
    <property type="match status" value="1"/>
</dbReference>
<dbReference type="GO" id="GO:0005615">
    <property type="term" value="C:extracellular space"/>
    <property type="evidence" value="ECO:0007669"/>
    <property type="project" value="TreeGrafter"/>
</dbReference>
<feature type="domain" description="Peptidase metallopeptidase" evidence="10">
    <location>
        <begin position="59"/>
        <end position="229"/>
    </location>
</feature>
<organism evidence="11 12">
    <name type="scientific">Toxocara canis</name>
    <name type="common">Canine roundworm</name>
    <dbReference type="NCBI Taxonomy" id="6265"/>
    <lineage>
        <taxon>Eukaryota</taxon>
        <taxon>Metazoa</taxon>
        <taxon>Ecdysozoa</taxon>
        <taxon>Nematoda</taxon>
        <taxon>Chromadorea</taxon>
        <taxon>Rhabditida</taxon>
        <taxon>Spirurina</taxon>
        <taxon>Ascaridomorpha</taxon>
        <taxon>Ascaridoidea</taxon>
        <taxon>Toxocaridae</taxon>
        <taxon>Toxocara</taxon>
    </lineage>
</organism>
<dbReference type="GO" id="GO:0008270">
    <property type="term" value="F:zinc ion binding"/>
    <property type="evidence" value="ECO:0007669"/>
    <property type="project" value="InterPro"/>
</dbReference>
<feature type="binding site" evidence="7">
    <location>
        <position position="142"/>
    </location>
    <ligand>
        <name>Ca(2+)</name>
        <dbReference type="ChEBI" id="CHEBI:29108"/>
        <label>3</label>
    </ligand>
</feature>
<feature type="compositionally biased region" description="Low complexity" evidence="8">
    <location>
        <begin position="233"/>
        <end position="242"/>
    </location>
</feature>
<evidence type="ECO:0000313" key="11">
    <source>
        <dbReference type="EMBL" id="KHN71997.1"/>
    </source>
</evidence>
<dbReference type="InterPro" id="IPR021190">
    <property type="entry name" value="Pept_M10A"/>
</dbReference>
<dbReference type="InterPro" id="IPR006026">
    <property type="entry name" value="Peptidase_Metallo"/>
</dbReference>
<dbReference type="SMART" id="SM00235">
    <property type="entry name" value="ZnMc"/>
    <property type="match status" value="1"/>
</dbReference>
<protein>
    <submittedName>
        <fullName evidence="11">Matrix metalloproteinase-15</fullName>
    </submittedName>
</protein>
<evidence type="ECO:0000256" key="5">
    <source>
        <dbReference type="ARBA" id="ARBA00022833"/>
    </source>
</evidence>
<dbReference type="Gene3D" id="3.40.390.10">
    <property type="entry name" value="Collagenase (Catalytic Domain)"/>
    <property type="match status" value="1"/>
</dbReference>
<feature type="binding site" evidence="7">
    <location>
        <position position="201"/>
    </location>
    <ligand>
        <name>Zn(2+)</name>
        <dbReference type="ChEBI" id="CHEBI:29105"/>
        <label>2</label>
        <note>catalytic</note>
    </ligand>
</feature>
<feature type="binding site" evidence="7">
    <location>
        <position position="193"/>
    </location>
    <ligand>
        <name>Zn(2+)</name>
        <dbReference type="ChEBI" id="CHEBI:29105"/>
        <label>2</label>
        <note>catalytic</note>
    </ligand>
</feature>
<name>A0A0B2US76_TOXCA</name>
<evidence type="ECO:0000256" key="9">
    <source>
        <dbReference type="SAM" id="SignalP"/>
    </source>
</evidence>
<feature type="binding site" evidence="7">
    <location>
        <position position="143"/>
    </location>
    <ligand>
        <name>Ca(2+)</name>
        <dbReference type="ChEBI" id="CHEBI:29108"/>
        <label>3</label>
    </ligand>
</feature>
<feature type="region of interest" description="Disordered" evidence="8">
    <location>
        <begin position="233"/>
        <end position="254"/>
    </location>
</feature>
<keyword evidence="4" id="KW-0378">Hydrolase</keyword>
<feature type="active site" evidence="6">
    <location>
        <position position="184"/>
    </location>
</feature>
<dbReference type="InterPro" id="IPR033739">
    <property type="entry name" value="M10A_MMP"/>
</dbReference>
<gene>
    <name evidence="11" type="primary">Mmp15</name>
    <name evidence="11" type="ORF">Tcan_05804</name>
</gene>
<comment type="cofactor">
    <cofactor evidence="7">
        <name>Ca(2+)</name>
        <dbReference type="ChEBI" id="CHEBI:29108"/>
    </cofactor>
    <text evidence="7">Can bind about 5 Ca(2+) ions per subunit.</text>
</comment>
<evidence type="ECO:0000256" key="6">
    <source>
        <dbReference type="PIRSR" id="PIRSR621190-1"/>
    </source>
</evidence>
<keyword evidence="12" id="KW-1185">Reference proteome</keyword>
<feature type="binding site" evidence="7">
    <location>
        <position position="165"/>
    </location>
    <ligand>
        <name>Ca(2+)</name>
        <dbReference type="ChEBI" id="CHEBI:29108"/>
        <label>3</label>
    </ligand>
</feature>
<dbReference type="OrthoDB" id="406838at2759"/>
<dbReference type="OMA" id="PKAIMNP"/>
<feature type="binding site" evidence="7">
    <location>
        <position position="187"/>
    </location>
    <ligand>
        <name>Zn(2+)</name>
        <dbReference type="ChEBI" id="CHEBI:29105"/>
        <label>2</label>
        <note>catalytic</note>
    </ligand>
</feature>
<feature type="signal peptide" evidence="9">
    <location>
        <begin position="1"/>
        <end position="23"/>
    </location>
</feature>
<feature type="binding site" evidence="7">
    <location>
        <position position="150"/>
    </location>
    <ligand>
        <name>Zn(2+)</name>
        <dbReference type="ChEBI" id="CHEBI:29105"/>
        <label>1</label>
    </ligand>
</feature>